<keyword evidence="3" id="KW-1185">Reference proteome</keyword>
<dbReference type="PANTHER" id="PTHR47332:SF4">
    <property type="entry name" value="SET DOMAIN-CONTAINING PROTEIN 5"/>
    <property type="match status" value="1"/>
</dbReference>
<dbReference type="InterPro" id="IPR053185">
    <property type="entry name" value="SET_domain_protein"/>
</dbReference>
<organism evidence="2 3">
    <name type="scientific">Botryobasidium botryosum (strain FD-172 SS1)</name>
    <dbReference type="NCBI Taxonomy" id="930990"/>
    <lineage>
        <taxon>Eukaryota</taxon>
        <taxon>Fungi</taxon>
        <taxon>Dikarya</taxon>
        <taxon>Basidiomycota</taxon>
        <taxon>Agaricomycotina</taxon>
        <taxon>Agaricomycetes</taxon>
        <taxon>Cantharellales</taxon>
        <taxon>Botryobasidiaceae</taxon>
        <taxon>Botryobasidium</taxon>
    </lineage>
</organism>
<dbReference type="FunCoup" id="A0A067MYZ5">
    <property type="interactions" value="1"/>
</dbReference>
<accession>A0A067MYZ5</accession>
<dbReference type="Pfam" id="PF00856">
    <property type="entry name" value="SET"/>
    <property type="match status" value="1"/>
</dbReference>
<dbReference type="InterPro" id="IPR046341">
    <property type="entry name" value="SET_dom_sf"/>
</dbReference>
<dbReference type="EMBL" id="KL198025">
    <property type="protein sequence ID" value="KDQ17132.1"/>
    <property type="molecule type" value="Genomic_DNA"/>
</dbReference>
<dbReference type="PANTHER" id="PTHR47332">
    <property type="entry name" value="SET DOMAIN-CONTAINING PROTEIN 5"/>
    <property type="match status" value="1"/>
</dbReference>
<gene>
    <name evidence="2" type="ORF">BOTBODRAFT_30504</name>
</gene>
<evidence type="ECO:0000313" key="2">
    <source>
        <dbReference type="EMBL" id="KDQ17132.1"/>
    </source>
</evidence>
<dbReference type="AlphaFoldDB" id="A0A067MYZ5"/>
<name>A0A067MYZ5_BOTB1</name>
<dbReference type="OrthoDB" id="265717at2759"/>
<dbReference type="PROSITE" id="PS50280">
    <property type="entry name" value="SET"/>
    <property type="match status" value="1"/>
</dbReference>
<dbReference type="Gene3D" id="2.170.270.10">
    <property type="entry name" value="SET domain"/>
    <property type="match status" value="1"/>
</dbReference>
<sequence length="284" mass="32446">MGMRTSVPFKRGDLILSEEPLFTPFATWDDDTIQAAVRELPTAQKQEYNTLPYVISNAHHWQRIIFDAYYLPLSSSTPMKFRSSKKCGIFLKTLRFRSSCSPNVARVWDEKKNRMRLLAQRDIAKEEELFVSYGNILAPRKERKEELRKDFDLGCTCAVCALEGEALEESDKRREELGRLTRSIRVMGDDPRGGINAIHKTLELLREEGLTHYEDHLYYYGYLFCVGASDMPHAKEWATKAHEALVLAAGADGDGVELMRGYMEKPESHPCKGIFSRMVLSGPK</sequence>
<dbReference type="STRING" id="930990.A0A067MYZ5"/>
<dbReference type="InParanoid" id="A0A067MYZ5"/>
<reference evidence="3" key="1">
    <citation type="journal article" date="2014" name="Proc. Natl. Acad. Sci. U.S.A.">
        <title>Extensive sampling of basidiomycete genomes demonstrates inadequacy of the white-rot/brown-rot paradigm for wood decay fungi.</title>
        <authorList>
            <person name="Riley R."/>
            <person name="Salamov A.A."/>
            <person name="Brown D.W."/>
            <person name="Nagy L.G."/>
            <person name="Floudas D."/>
            <person name="Held B.W."/>
            <person name="Levasseur A."/>
            <person name="Lombard V."/>
            <person name="Morin E."/>
            <person name="Otillar R."/>
            <person name="Lindquist E.A."/>
            <person name="Sun H."/>
            <person name="LaButti K.M."/>
            <person name="Schmutz J."/>
            <person name="Jabbour D."/>
            <person name="Luo H."/>
            <person name="Baker S.E."/>
            <person name="Pisabarro A.G."/>
            <person name="Walton J.D."/>
            <person name="Blanchette R.A."/>
            <person name="Henrissat B."/>
            <person name="Martin F."/>
            <person name="Cullen D."/>
            <person name="Hibbett D.S."/>
            <person name="Grigoriev I.V."/>
        </authorList>
    </citation>
    <scope>NUCLEOTIDE SEQUENCE [LARGE SCALE GENOMIC DNA]</scope>
    <source>
        <strain evidence="3">FD-172 SS1</strain>
    </source>
</reference>
<dbReference type="Proteomes" id="UP000027195">
    <property type="component" value="Unassembled WGS sequence"/>
</dbReference>
<evidence type="ECO:0000313" key="3">
    <source>
        <dbReference type="Proteomes" id="UP000027195"/>
    </source>
</evidence>
<dbReference type="HOGENOM" id="CLU_028281_0_0_1"/>
<proteinExistence type="predicted"/>
<evidence type="ECO:0000259" key="1">
    <source>
        <dbReference type="PROSITE" id="PS50280"/>
    </source>
</evidence>
<feature type="domain" description="SET" evidence="1">
    <location>
        <begin position="1"/>
        <end position="134"/>
    </location>
</feature>
<dbReference type="CDD" id="cd20071">
    <property type="entry name" value="SET_SMYD"/>
    <property type="match status" value="1"/>
</dbReference>
<dbReference type="InterPro" id="IPR001214">
    <property type="entry name" value="SET_dom"/>
</dbReference>
<dbReference type="SUPFAM" id="SSF82199">
    <property type="entry name" value="SET domain"/>
    <property type="match status" value="1"/>
</dbReference>
<protein>
    <recommendedName>
        <fullName evidence="1">SET domain-containing protein</fullName>
    </recommendedName>
</protein>